<reference evidence="5" key="2">
    <citation type="submission" date="2021-04" db="EMBL/GenBank/DDBJ databases">
        <authorList>
            <person name="Gilroy R."/>
        </authorList>
    </citation>
    <scope>NUCLEOTIDE SEQUENCE</scope>
    <source>
        <strain evidence="5">CHK180-15479</strain>
    </source>
</reference>
<evidence type="ECO:0000313" key="6">
    <source>
        <dbReference type="Proteomes" id="UP000823910"/>
    </source>
</evidence>
<dbReference type="InterPro" id="IPR017900">
    <property type="entry name" value="4Fe4S_Fe_S_CS"/>
</dbReference>
<dbReference type="GO" id="GO:0051536">
    <property type="term" value="F:iron-sulfur cluster binding"/>
    <property type="evidence" value="ECO:0007669"/>
    <property type="project" value="UniProtKB-KW"/>
</dbReference>
<keyword evidence="3" id="KW-0411">Iron-sulfur</keyword>
<dbReference type="PROSITE" id="PS00198">
    <property type="entry name" value="4FE4S_FER_1"/>
    <property type="match status" value="1"/>
</dbReference>
<name>A0A9D2SGM3_9FIRM</name>
<evidence type="ECO:0000259" key="4">
    <source>
        <dbReference type="PROSITE" id="PS51379"/>
    </source>
</evidence>
<dbReference type="PROSITE" id="PS51379">
    <property type="entry name" value="4FE4S_FER_2"/>
    <property type="match status" value="1"/>
</dbReference>
<evidence type="ECO:0000256" key="1">
    <source>
        <dbReference type="ARBA" id="ARBA00022723"/>
    </source>
</evidence>
<feature type="non-terminal residue" evidence="5">
    <location>
        <position position="48"/>
    </location>
</feature>
<dbReference type="EMBL" id="DWWT01000020">
    <property type="protein sequence ID" value="HJC05465.1"/>
    <property type="molecule type" value="Genomic_DNA"/>
</dbReference>
<feature type="domain" description="4Fe-4S ferredoxin-type" evidence="4">
    <location>
        <begin position="2"/>
        <end position="31"/>
    </location>
</feature>
<dbReference type="Proteomes" id="UP000823910">
    <property type="component" value="Unassembled WGS sequence"/>
</dbReference>
<reference evidence="5" key="1">
    <citation type="journal article" date="2021" name="PeerJ">
        <title>Extensive microbial diversity within the chicken gut microbiome revealed by metagenomics and culture.</title>
        <authorList>
            <person name="Gilroy R."/>
            <person name="Ravi A."/>
            <person name="Getino M."/>
            <person name="Pursley I."/>
            <person name="Horton D.L."/>
            <person name="Alikhan N.F."/>
            <person name="Baker D."/>
            <person name="Gharbi K."/>
            <person name="Hall N."/>
            <person name="Watson M."/>
            <person name="Adriaenssens E.M."/>
            <person name="Foster-Nyarko E."/>
            <person name="Jarju S."/>
            <person name="Secka A."/>
            <person name="Antonio M."/>
            <person name="Oren A."/>
            <person name="Chaudhuri R.R."/>
            <person name="La Ragione R."/>
            <person name="Hildebrand F."/>
            <person name="Pallen M.J."/>
        </authorList>
    </citation>
    <scope>NUCLEOTIDE SEQUENCE</scope>
    <source>
        <strain evidence="5">CHK180-15479</strain>
    </source>
</reference>
<dbReference type="Pfam" id="PF00037">
    <property type="entry name" value="Fer4"/>
    <property type="match status" value="1"/>
</dbReference>
<evidence type="ECO:0000256" key="2">
    <source>
        <dbReference type="ARBA" id="ARBA00023004"/>
    </source>
</evidence>
<dbReference type="GO" id="GO:0046872">
    <property type="term" value="F:metal ion binding"/>
    <property type="evidence" value="ECO:0007669"/>
    <property type="project" value="UniProtKB-KW"/>
</dbReference>
<evidence type="ECO:0000256" key="3">
    <source>
        <dbReference type="ARBA" id="ARBA00023014"/>
    </source>
</evidence>
<protein>
    <submittedName>
        <fullName evidence="5">4Fe-4S binding protein</fullName>
    </submittedName>
</protein>
<dbReference type="AlphaFoldDB" id="A0A9D2SGM3"/>
<dbReference type="Gene3D" id="3.30.70.20">
    <property type="match status" value="1"/>
</dbReference>
<keyword evidence="2" id="KW-0408">Iron</keyword>
<organism evidence="5 6">
    <name type="scientific">Candidatus Enterocloster excrementipullorum</name>
    <dbReference type="NCBI Taxonomy" id="2838559"/>
    <lineage>
        <taxon>Bacteria</taxon>
        <taxon>Bacillati</taxon>
        <taxon>Bacillota</taxon>
        <taxon>Clostridia</taxon>
        <taxon>Lachnospirales</taxon>
        <taxon>Lachnospiraceae</taxon>
        <taxon>Enterocloster</taxon>
    </lineage>
</organism>
<evidence type="ECO:0000313" key="5">
    <source>
        <dbReference type="EMBL" id="HJC05465.1"/>
    </source>
</evidence>
<gene>
    <name evidence="5" type="ORF">H9704_04845</name>
</gene>
<dbReference type="SUPFAM" id="SSF54862">
    <property type="entry name" value="4Fe-4S ferredoxins"/>
    <property type="match status" value="1"/>
</dbReference>
<dbReference type="InterPro" id="IPR017896">
    <property type="entry name" value="4Fe4S_Fe-S-bd"/>
</dbReference>
<accession>A0A9D2SGM3</accession>
<sequence length="48" mass="5282">MQFLKFDSELCTLCGVCTDKCPFGAISMGEKGITVNENCRMCGICVRE</sequence>
<keyword evidence="1" id="KW-0479">Metal-binding</keyword>
<dbReference type="Pfam" id="PF12800">
    <property type="entry name" value="Fer4_4"/>
    <property type="match status" value="1"/>
</dbReference>
<comment type="caution">
    <text evidence="5">The sequence shown here is derived from an EMBL/GenBank/DDBJ whole genome shotgun (WGS) entry which is preliminary data.</text>
</comment>
<proteinExistence type="predicted"/>